<protein>
    <submittedName>
        <fullName evidence="1">Uncharacterized protein</fullName>
    </submittedName>
</protein>
<dbReference type="PANTHER" id="PTHR48204">
    <property type="entry name" value="OS07G0265100 PROTEIN"/>
    <property type="match status" value="1"/>
</dbReference>
<organism evidence="1 2">
    <name type="scientific">Dillenia turbinata</name>
    <dbReference type="NCBI Taxonomy" id="194707"/>
    <lineage>
        <taxon>Eukaryota</taxon>
        <taxon>Viridiplantae</taxon>
        <taxon>Streptophyta</taxon>
        <taxon>Embryophyta</taxon>
        <taxon>Tracheophyta</taxon>
        <taxon>Spermatophyta</taxon>
        <taxon>Magnoliopsida</taxon>
        <taxon>eudicotyledons</taxon>
        <taxon>Gunneridae</taxon>
        <taxon>Pentapetalae</taxon>
        <taxon>Dilleniales</taxon>
        <taxon>Dilleniaceae</taxon>
        <taxon>Dillenia</taxon>
    </lineage>
</organism>
<evidence type="ECO:0000313" key="1">
    <source>
        <dbReference type="EMBL" id="KAK6940375.1"/>
    </source>
</evidence>
<comment type="caution">
    <text evidence="1">The sequence shown here is derived from an EMBL/GenBank/DDBJ whole genome shotgun (WGS) entry which is preliminary data.</text>
</comment>
<keyword evidence="2" id="KW-1185">Reference proteome</keyword>
<dbReference type="AlphaFoldDB" id="A0AAN8VUN0"/>
<name>A0AAN8VUN0_9MAGN</name>
<dbReference type="Proteomes" id="UP001370490">
    <property type="component" value="Unassembled WGS sequence"/>
</dbReference>
<evidence type="ECO:0000313" key="2">
    <source>
        <dbReference type="Proteomes" id="UP001370490"/>
    </source>
</evidence>
<gene>
    <name evidence="1" type="ORF">RJ641_029906</name>
</gene>
<reference evidence="1 2" key="1">
    <citation type="submission" date="2023-12" db="EMBL/GenBank/DDBJ databases">
        <title>A high-quality genome assembly for Dillenia turbinata (Dilleniales).</title>
        <authorList>
            <person name="Chanderbali A."/>
        </authorList>
    </citation>
    <scope>NUCLEOTIDE SEQUENCE [LARGE SCALE GENOMIC DNA]</scope>
    <source>
        <strain evidence="1">LSX21</strain>
        <tissue evidence="1">Leaf</tissue>
    </source>
</reference>
<dbReference type="EMBL" id="JBAMMX010000005">
    <property type="protein sequence ID" value="KAK6940375.1"/>
    <property type="molecule type" value="Genomic_DNA"/>
</dbReference>
<proteinExistence type="predicted"/>
<sequence>MDSEVKISIPTSQYASKSKRLFFDRRYGWVFDEWKDPSEDALAGGRGMFCILPLAKALVKQASQTVKLVASSTIKVDEKPGWPYLQTVQTNLDQRLHEFISSVQKSEFNLFALKGNLLRPSPREGSE</sequence>
<accession>A0AAN8VUN0</accession>
<dbReference type="PANTHER" id="PTHR48204:SF1">
    <property type="entry name" value="OS07G0265100 PROTEIN"/>
    <property type="match status" value="1"/>
</dbReference>